<dbReference type="EMBL" id="LS483466">
    <property type="protein sequence ID" value="SQI26894.1"/>
    <property type="molecule type" value="Genomic_DNA"/>
</dbReference>
<accession>A0A2X4WSF2</accession>
<gene>
    <name evidence="1" type="ORF">NCTC7307_04265</name>
</gene>
<dbReference type="PANTHER" id="PTHR28152">
    <property type="entry name" value="HYDROXYACYL-THIOESTER DEHYDRATASE TYPE 2, MITOCHONDRIAL"/>
    <property type="match status" value="1"/>
</dbReference>
<sequence>MTEVHTIVYCEAVTSHKKHKKKASYDVPQEQFSHKIKPDPPLLFRYSALTFNTHRIHYDLDYVRNEEGYPGLVVQGPLTATLLVDLLKNNRPDVTIRNLQFRAISPCSVLIQYGYVDVLMVMLRHYGPQGRTTIYQ</sequence>
<keyword evidence="2" id="KW-1185">Reference proteome</keyword>
<proteinExistence type="predicted"/>
<dbReference type="Proteomes" id="UP000248731">
    <property type="component" value="Chromosome 1"/>
</dbReference>
<dbReference type="Gene3D" id="3.10.129.10">
    <property type="entry name" value="Hotdog Thioesterase"/>
    <property type="match status" value="1"/>
</dbReference>
<reference evidence="1 2" key="1">
    <citation type="submission" date="2018-06" db="EMBL/GenBank/DDBJ databases">
        <authorList>
            <consortium name="Pathogen Informatics"/>
            <person name="Doyle S."/>
        </authorList>
    </citation>
    <scope>NUCLEOTIDE SEQUENCE [LARGE SCALE GENOMIC DNA]</scope>
    <source>
        <strain evidence="1 2">NCTC7307</strain>
    </source>
</reference>
<dbReference type="GO" id="GO:0019171">
    <property type="term" value="F:(3R)-hydroxyacyl-[acyl-carrier-protein] dehydratase activity"/>
    <property type="evidence" value="ECO:0007669"/>
    <property type="project" value="TreeGrafter"/>
</dbReference>
<evidence type="ECO:0000313" key="2">
    <source>
        <dbReference type="Proteomes" id="UP000248731"/>
    </source>
</evidence>
<dbReference type="PANTHER" id="PTHR28152:SF1">
    <property type="entry name" value="HYDROXYACYL-THIOESTER DEHYDRATASE TYPE 2, MITOCHONDRIAL"/>
    <property type="match status" value="1"/>
</dbReference>
<organism evidence="1 2">
    <name type="scientific">Salmonella enterica subsp. arizonae</name>
    <dbReference type="NCBI Taxonomy" id="59203"/>
    <lineage>
        <taxon>Bacteria</taxon>
        <taxon>Pseudomonadati</taxon>
        <taxon>Pseudomonadota</taxon>
        <taxon>Gammaproteobacteria</taxon>
        <taxon>Enterobacterales</taxon>
        <taxon>Enterobacteriaceae</taxon>
        <taxon>Salmonella</taxon>
    </lineage>
</organism>
<name>A0A2X4WSF2_SALER</name>
<evidence type="ECO:0000313" key="1">
    <source>
        <dbReference type="EMBL" id="SQI26894.1"/>
    </source>
</evidence>
<dbReference type="AlphaFoldDB" id="A0A2X4WSF2"/>
<protein>
    <submittedName>
        <fullName evidence="1">Uncharacterized conserved protein</fullName>
    </submittedName>
</protein>
<dbReference type="InterPro" id="IPR052741">
    <property type="entry name" value="Mitochondrial_HTD2"/>
</dbReference>
<dbReference type="SUPFAM" id="SSF54637">
    <property type="entry name" value="Thioesterase/thiol ester dehydrase-isomerase"/>
    <property type="match status" value="1"/>
</dbReference>
<dbReference type="InterPro" id="IPR029069">
    <property type="entry name" value="HotDog_dom_sf"/>
</dbReference>